<name>A0A7K3M7G6_9ACTN</name>
<evidence type="ECO:0000259" key="2">
    <source>
        <dbReference type="Pfam" id="PF26572"/>
    </source>
</evidence>
<dbReference type="EMBL" id="WLZY01000006">
    <property type="protein sequence ID" value="NDL58987.1"/>
    <property type="molecule type" value="Genomic_DNA"/>
</dbReference>
<evidence type="ECO:0000259" key="1">
    <source>
        <dbReference type="Pfam" id="PF26035"/>
    </source>
</evidence>
<comment type="caution">
    <text evidence="3">The sequence shown here is derived from an EMBL/GenBank/DDBJ whole genome shotgun (WGS) entry which is preliminary data.</text>
</comment>
<accession>A0A7K3M7G6</accession>
<dbReference type="RefSeq" id="WP_162451685.1">
    <property type="nucleotide sequence ID" value="NZ_WLZY01000006.1"/>
</dbReference>
<organism evidence="3 4">
    <name type="scientific">Phytoactinopolyspora mesophila</name>
    <dbReference type="NCBI Taxonomy" id="2650750"/>
    <lineage>
        <taxon>Bacteria</taxon>
        <taxon>Bacillati</taxon>
        <taxon>Actinomycetota</taxon>
        <taxon>Actinomycetes</taxon>
        <taxon>Jiangellales</taxon>
        <taxon>Jiangellaceae</taxon>
        <taxon>Phytoactinopolyspora</taxon>
    </lineage>
</organism>
<gene>
    <name evidence="3" type="ORF">F7O44_18125</name>
</gene>
<feature type="domain" description="DUF8010" evidence="1">
    <location>
        <begin position="4"/>
        <end position="95"/>
    </location>
</feature>
<evidence type="ECO:0000313" key="4">
    <source>
        <dbReference type="Proteomes" id="UP000460435"/>
    </source>
</evidence>
<dbReference type="InterPro" id="IPR058498">
    <property type="entry name" value="DUF8185"/>
</dbReference>
<sequence>MTYLAPAYPGATADLATFAQRVARFEPEAVARIVASGSVAGCFAETPFDALALRAVALAEPAEFDIVVEASTLAAKAVGAGGKLELPPALPALRWASSLPPRSGWTEMGRLPLADVTAKVEEGIAEFRRRAPEETGGRDLRAGRAALEGLAAQVWDVELAHGVPLRLAHASSSYGFLSGQGDVVLRSVGPWQRLDAPNGTVLARGGLALFAL</sequence>
<evidence type="ECO:0000313" key="3">
    <source>
        <dbReference type="EMBL" id="NDL58987.1"/>
    </source>
</evidence>
<proteinExistence type="predicted"/>
<keyword evidence="4" id="KW-1185">Reference proteome</keyword>
<dbReference type="Pfam" id="PF26572">
    <property type="entry name" value="DUF8185"/>
    <property type="match status" value="1"/>
</dbReference>
<dbReference type="Pfam" id="PF26035">
    <property type="entry name" value="DUF8010"/>
    <property type="match status" value="1"/>
</dbReference>
<dbReference type="InterPro" id="IPR058323">
    <property type="entry name" value="DUF8010"/>
</dbReference>
<reference evidence="3 4" key="1">
    <citation type="submission" date="2019-11" db="EMBL/GenBank/DDBJ databases">
        <authorList>
            <person name="Li X.-J."/>
            <person name="Feng X.-M."/>
        </authorList>
    </citation>
    <scope>NUCLEOTIDE SEQUENCE [LARGE SCALE GENOMIC DNA]</scope>
    <source>
        <strain evidence="3 4">XMNu-373</strain>
    </source>
</reference>
<dbReference type="Proteomes" id="UP000460435">
    <property type="component" value="Unassembled WGS sequence"/>
</dbReference>
<dbReference type="AlphaFoldDB" id="A0A7K3M7G6"/>
<protein>
    <submittedName>
        <fullName evidence="3">Uncharacterized protein</fullName>
    </submittedName>
</protein>
<feature type="domain" description="DUF8185" evidence="2">
    <location>
        <begin position="100"/>
        <end position="206"/>
    </location>
</feature>